<keyword evidence="3" id="KW-1185">Reference proteome</keyword>
<evidence type="ECO:0000313" key="2">
    <source>
        <dbReference type="EMBL" id="EIJ41935.1"/>
    </source>
</evidence>
<keyword evidence="2" id="KW-0547">Nucleotide-binding</keyword>
<dbReference type="SUPFAM" id="SSF52540">
    <property type="entry name" value="P-loop containing nucleoside triphosphate hydrolases"/>
    <property type="match status" value="1"/>
</dbReference>
<protein>
    <submittedName>
        <fullName evidence="2">Putative ATP-binding protein involved in virulence</fullName>
    </submittedName>
</protein>
<dbReference type="GO" id="GO:0000731">
    <property type="term" value="P:DNA synthesis involved in DNA repair"/>
    <property type="evidence" value="ECO:0007669"/>
    <property type="project" value="TreeGrafter"/>
</dbReference>
<dbReference type="Pfam" id="PF13476">
    <property type="entry name" value="AAA_23"/>
    <property type="match status" value="1"/>
</dbReference>
<feature type="domain" description="Rad50/SbcC-type AAA" evidence="1">
    <location>
        <begin position="12"/>
        <end position="215"/>
    </location>
</feature>
<dbReference type="OrthoDB" id="9815944at2"/>
<reference evidence="2 3" key="1">
    <citation type="submission" date="2011-11" db="EMBL/GenBank/DDBJ databases">
        <title>Improved High-Quality Draft sequence of Beggiatoa alba B18lD.</title>
        <authorList>
            <consortium name="US DOE Joint Genome Institute"/>
            <person name="Lucas S."/>
            <person name="Han J."/>
            <person name="Lapidus A."/>
            <person name="Cheng J.-F."/>
            <person name="Goodwin L."/>
            <person name="Pitluck S."/>
            <person name="Peters L."/>
            <person name="Mikhailova N."/>
            <person name="Held B."/>
            <person name="Detter J.C."/>
            <person name="Han C."/>
            <person name="Tapia R."/>
            <person name="Land M."/>
            <person name="Hauser L."/>
            <person name="Kyrpides N."/>
            <person name="Ivanova N."/>
            <person name="Pagani I."/>
            <person name="Samuel K."/>
            <person name="Teske A."/>
            <person name="Mueller J."/>
            <person name="Woyke T."/>
        </authorList>
    </citation>
    <scope>NUCLEOTIDE SEQUENCE [LARGE SCALE GENOMIC DNA]</scope>
    <source>
        <strain evidence="2 3">B18LD</strain>
    </source>
</reference>
<dbReference type="STRING" id="395493.BegalDRAFT_1032"/>
<dbReference type="InterPro" id="IPR038729">
    <property type="entry name" value="Rad50/SbcC_AAA"/>
</dbReference>
<name>I3CE92_9GAMM</name>
<dbReference type="GO" id="GO:0005524">
    <property type="term" value="F:ATP binding"/>
    <property type="evidence" value="ECO:0007669"/>
    <property type="project" value="UniProtKB-KW"/>
</dbReference>
<dbReference type="EMBL" id="JH600070">
    <property type="protein sequence ID" value="EIJ41935.1"/>
    <property type="molecule type" value="Genomic_DNA"/>
</dbReference>
<proteinExistence type="predicted"/>
<dbReference type="PANTHER" id="PTHR32182:SF23">
    <property type="entry name" value="ATP BINDING PROTEIN"/>
    <property type="match status" value="1"/>
</dbReference>
<dbReference type="Gene3D" id="3.40.50.300">
    <property type="entry name" value="P-loop containing nucleotide triphosphate hydrolases"/>
    <property type="match status" value="1"/>
</dbReference>
<organism evidence="2 3">
    <name type="scientific">Beggiatoa alba B18LD</name>
    <dbReference type="NCBI Taxonomy" id="395493"/>
    <lineage>
        <taxon>Bacteria</taxon>
        <taxon>Pseudomonadati</taxon>
        <taxon>Pseudomonadota</taxon>
        <taxon>Gammaproteobacteria</taxon>
        <taxon>Thiotrichales</taxon>
        <taxon>Thiotrichaceae</taxon>
        <taxon>Beggiatoa</taxon>
    </lineage>
</organism>
<dbReference type="HOGENOM" id="CLU_033429_1_1_6"/>
<keyword evidence="2" id="KW-0067">ATP-binding</keyword>
<dbReference type="InterPro" id="IPR027417">
    <property type="entry name" value="P-loop_NTPase"/>
</dbReference>
<dbReference type="PANTHER" id="PTHR32182">
    <property type="entry name" value="DNA REPLICATION AND REPAIR PROTEIN RECF"/>
    <property type="match status" value="1"/>
</dbReference>
<dbReference type="RefSeq" id="WP_002684337.1">
    <property type="nucleotide sequence ID" value="NZ_JH600070.1"/>
</dbReference>
<dbReference type="Proteomes" id="UP000005744">
    <property type="component" value="Unassembled WGS sequence"/>
</dbReference>
<accession>I3CE92</accession>
<dbReference type="GO" id="GO:0006302">
    <property type="term" value="P:double-strand break repair"/>
    <property type="evidence" value="ECO:0007669"/>
    <property type="project" value="TreeGrafter"/>
</dbReference>
<dbReference type="AlphaFoldDB" id="I3CE92"/>
<dbReference type="GO" id="GO:0016887">
    <property type="term" value="F:ATP hydrolysis activity"/>
    <property type="evidence" value="ECO:0007669"/>
    <property type="project" value="InterPro"/>
</dbReference>
<gene>
    <name evidence="2" type="ORF">BegalDRAFT_1032</name>
</gene>
<dbReference type="CDD" id="cd00267">
    <property type="entry name" value="ABC_ATPase"/>
    <property type="match status" value="1"/>
</dbReference>
<sequence length="427" mass="48612">MSLLPPFKINMLQLQNFRGIKSLNIEFNEQVTIFAGKNGAGKSSILDALAMSLSWIIARVRHAGTSGRLIQENDIYNTEAYALIKVEGKTDLPIVWQLFKGKKGKPKSIESSVLHDVSNYAKNLQVQLTEHNILPLFVYYPVNRAVLDIPLRIRKKHKFEILEAYEVALTSAADFRQFFEWFRNREDLENEEKAFYQQKLNKDDVQLSAVRKALEIFLSELTQFRVRRNPLCLTAIKQGIEIQVNQLSDGEKCLIALIGDLARRLAIANPSLLNPLEGAGIVLIDELELHLHPAWQRQIIRQLTQTFPNCQFVLTTHSPQILGEVEGKNIRLLHRDNDTKEIVCYTPKQALGLDSAEVTSELMQAEKRDIETTNALKTIFDLIDKEDFSQAKVAIDNLKHRLNGDIPDIVQAEALITMLAMDNEHHD</sequence>
<evidence type="ECO:0000313" key="3">
    <source>
        <dbReference type="Proteomes" id="UP000005744"/>
    </source>
</evidence>
<evidence type="ECO:0000259" key="1">
    <source>
        <dbReference type="Pfam" id="PF13476"/>
    </source>
</evidence>
<dbReference type="eggNOG" id="COG3950">
    <property type="taxonomic scope" value="Bacteria"/>
</dbReference>